<gene>
    <name evidence="2" type="ORF">PQR63_03120</name>
</gene>
<comment type="caution">
    <text evidence="2">The sequence shown here is derived from an EMBL/GenBank/DDBJ whole genome shotgun (WGS) entry which is preliminary data.</text>
</comment>
<dbReference type="Gene3D" id="3.40.630.30">
    <property type="match status" value="1"/>
</dbReference>
<dbReference type="EMBL" id="JAQQFR010000002">
    <property type="protein sequence ID" value="MFL9877357.1"/>
    <property type="molecule type" value="Genomic_DNA"/>
</dbReference>
<evidence type="ECO:0000313" key="3">
    <source>
        <dbReference type="Proteomes" id="UP001629214"/>
    </source>
</evidence>
<feature type="domain" description="N-acetyltransferase" evidence="1">
    <location>
        <begin position="11"/>
        <end position="162"/>
    </location>
</feature>
<dbReference type="GO" id="GO:0016746">
    <property type="term" value="F:acyltransferase activity"/>
    <property type="evidence" value="ECO:0007669"/>
    <property type="project" value="UniProtKB-KW"/>
</dbReference>
<keyword evidence="3" id="KW-1185">Reference proteome</keyword>
<proteinExistence type="predicted"/>
<dbReference type="SUPFAM" id="SSF55729">
    <property type="entry name" value="Acyl-CoA N-acyltransferases (Nat)"/>
    <property type="match status" value="1"/>
</dbReference>
<dbReference type="Proteomes" id="UP001629214">
    <property type="component" value="Unassembled WGS sequence"/>
</dbReference>
<dbReference type="PROSITE" id="PS51186">
    <property type="entry name" value="GNAT"/>
    <property type="match status" value="1"/>
</dbReference>
<keyword evidence="2" id="KW-0012">Acyltransferase</keyword>
<name>A0ABW8Z2S8_9BURK</name>
<evidence type="ECO:0000313" key="2">
    <source>
        <dbReference type="EMBL" id="MFL9877357.1"/>
    </source>
</evidence>
<dbReference type="InterPro" id="IPR016181">
    <property type="entry name" value="Acyl_CoA_acyltransferase"/>
</dbReference>
<keyword evidence="2" id="KW-0808">Transferase</keyword>
<dbReference type="EC" id="2.3.1.-" evidence="2"/>
<evidence type="ECO:0000259" key="1">
    <source>
        <dbReference type="PROSITE" id="PS51186"/>
    </source>
</evidence>
<accession>A0ABW8Z2S8</accession>
<protein>
    <submittedName>
        <fullName evidence="2">GNAT family N-acetyltransferase</fullName>
        <ecNumber evidence="2">2.3.1.-</ecNumber>
    </submittedName>
</protein>
<dbReference type="RefSeq" id="WP_408165559.1">
    <property type="nucleotide sequence ID" value="NZ_JAQQFR010000002.1"/>
</dbReference>
<dbReference type="Pfam" id="PF00583">
    <property type="entry name" value="Acetyltransf_1"/>
    <property type="match status" value="1"/>
</dbReference>
<organism evidence="2 3">
    <name type="scientific">Herbaspirillum rhizosphaerae</name>
    <dbReference type="NCBI Taxonomy" id="346179"/>
    <lineage>
        <taxon>Bacteria</taxon>
        <taxon>Pseudomonadati</taxon>
        <taxon>Pseudomonadota</taxon>
        <taxon>Betaproteobacteria</taxon>
        <taxon>Burkholderiales</taxon>
        <taxon>Oxalobacteraceae</taxon>
        <taxon>Herbaspirillum</taxon>
    </lineage>
</organism>
<dbReference type="InterPro" id="IPR000182">
    <property type="entry name" value="GNAT_dom"/>
</dbReference>
<reference evidence="2 3" key="1">
    <citation type="journal article" date="2024" name="Chem. Sci.">
        <title>Discovery of megapolipeptins by genome mining of a Burkholderiales bacteria collection.</title>
        <authorList>
            <person name="Paulo B.S."/>
            <person name="Recchia M.J.J."/>
            <person name="Lee S."/>
            <person name="Fergusson C.H."/>
            <person name="Romanowski S.B."/>
            <person name="Hernandez A."/>
            <person name="Krull N."/>
            <person name="Liu D.Y."/>
            <person name="Cavanagh H."/>
            <person name="Bos A."/>
            <person name="Gray C.A."/>
            <person name="Murphy B.T."/>
            <person name="Linington R.G."/>
            <person name="Eustaquio A.S."/>
        </authorList>
    </citation>
    <scope>NUCLEOTIDE SEQUENCE [LARGE SCALE GENOMIC DNA]</scope>
    <source>
        <strain evidence="2 3">RL21-008-BIB-B</strain>
    </source>
</reference>
<sequence length="179" mass="19529">MENKAANDLVMFWRGMHERDLSAVVAIAEQVHPDYPESPEVFAERLRLFADGCRVAVDGDGGVHGYAITHPALLGQPPALNSLLHALPSQADCLYLHDIALTDAVRQYGLGGKLVELIKRHAMTIGIGHAALVAVNDSAAYWRRRGFSDYLKADAALLKKIGSYDHAAQYLVLNIVDTV</sequence>